<keyword evidence="2" id="KW-0808">Transferase</keyword>
<dbReference type="RefSeq" id="WP_013428085.1">
    <property type="nucleotide sequence ID" value="NC_014666.1"/>
</dbReference>
<dbReference type="eggNOG" id="COG1442">
    <property type="taxonomic scope" value="Bacteria"/>
</dbReference>
<dbReference type="InterPro" id="IPR029044">
    <property type="entry name" value="Nucleotide-diphossugar_trans"/>
</dbReference>
<dbReference type="KEGG" id="fri:FraEuI1c_7007"/>
<accession>E3IW46</accession>
<dbReference type="EMBL" id="CP002299">
    <property type="protein sequence ID" value="ADP84974.1"/>
    <property type="molecule type" value="Genomic_DNA"/>
</dbReference>
<dbReference type="HOGENOM" id="CLU_494992_0_0_11"/>
<gene>
    <name evidence="2" type="ordered locus">FraEuI1c_7007</name>
</gene>
<sequence>MNKVEAVVINWKRPGNVERIVDALQAQSVPCTVTVCDTHIDDQYTLSQATLSSADRVYRWGHNTGPYSRFVPLAAYDHEYTFFVDDDMLPGTRCVEHFVNTAESLPGFGSIGQMGRIVPPDGVYTARNVGRLPKAREIDILVRGFFVRTRNLHHIAQLRWLMNYMAEQVPEDDMLLCVAMRLCAGLRNYLTPNDPDPETLMNRSELPDPHALHRRPDHIQRRIDFMLAARAIGWLSVSPPPAIPKQLTAADLNGANGTGKRDETSVKQLSAPPLDVSLNGHGPTAQNGLAAQNGRPARQGARPSKPGANRGVVYLALGESYANLVTDSARTLRLHGYDGPVRVITDAPSHELVDLECETLVVGSLPGGFASRFHKTQLNRWSFERTLFLDADTIVISSIDEVWELLAGRDMAMAPDMHSSVADVIARSVNDPSRRAPEYQLMQELGLSDRRYYNSGVMLWDQNGRVSRMFNRWHQEWNRFGGEDQLALVRAIAATGTKVSTLDSAWNRRPKAFSSIDEARGAGVRILHFLSRQRSLLNDAYLGVVAEYLG</sequence>
<dbReference type="AlphaFoldDB" id="E3IW46"/>
<protein>
    <submittedName>
        <fullName evidence="2">Glycosyl transferase family 8</fullName>
    </submittedName>
</protein>
<proteinExistence type="predicted"/>
<evidence type="ECO:0000313" key="3">
    <source>
        <dbReference type="Proteomes" id="UP000002484"/>
    </source>
</evidence>
<evidence type="ECO:0000313" key="2">
    <source>
        <dbReference type="EMBL" id="ADP84974.1"/>
    </source>
</evidence>
<feature type="region of interest" description="Disordered" evidence="1">
    <location>
        <begin position="278"/>
        <end position="306"/>
    </location>
</feature>
<keyword evidence="3" id="KW-1185">Reference proteome</keyword>
<reference evidence="2 3" key="1">
    <citation type="submission" date="2010-10" db="EMBL/GenBank/DDBJ databases">
        <title>Complete sequence of Frankia sp. EuI1c.</title>
        <authorList>
            <consortium name="US DOE Joint Genome Institute"/>
            <person name="Lucas S."/>
            <person name="Copeland A."/>
            <person name="Lapidus A."/>
            <person name="Cheng J.-F."/>
            <person name="Bruce D."/>
            <person name="Goodwin L."/>
            <person name="Pitluck S."/>
            <person name="Chertkov O."/>
            <person name="Detter J.C."/>
            <person name="Han C."/>
            <person name="Tapia R."/>
            <person name="Land M."/>
            <person name="Hauser L."/>
            <person name="Jeffries C."/>
            <person name="Kyrpides N."/>
            <person name="Ivanova N."/>
            <person name="Mikhailova N."/>
            <person name="Beauchemin N."/>
            <person name="Sen A."/>
            <person name="Sur S.A."/>
            <person name="Gtari M."/>
            <person name="Wall L."/>
            <person name="Tisa L."/>
            <person name="Woyke T."/>
        </authorList>
    </citation>
    <scope>NUCLEOTIDE SEQUENCE [LARGE SCALE GENOMIC DNA]</scope>
    <source>
        <strain evidence="3">DSM 45817 / CECT 9037 / EuI1c</strain>
    </source>
</reference>
<evidence type="ECO:0000256" key="1">
    <source>
        <dbReference type="SAM" id="MobiDB-lite"/>
    </source>
</evidence>
<dbReference type="SUPFAM" id="SSF53448">
    <property type="entry name" value="Nucleotide-diphospho-sugar transferases"/>
    <property type="match status" value="2"/>
</dbReference>
<dbReference type="Gene3D" id="3.90.550.10">
    <property type="entry name" value="Spore Coat Polysaccharide Biosynthesis Protein SpsA, Chain A"/>
    <property type="match status" value="2"/>
</dbReference>
<organism evidence="2 3">
    <name type="scientific">Pseudofrankia inefficax (strain DSM 45817 / CECT 9037 / DDB 130130 / EuI1c)</name>
    <name type="common">Frankia inefficax</name>
    <dbReference type="NCBI Taxonomy" id="298654"/>
    <lineage>
        <taxon>Bacteria</taxon>
        <taxon>Bacillati</taxon>
        <taxon>Actinomycetota</taxon>
        <taxon>Actinomycetes</taxon>
        <taxon>Frankiales</taxon>
        <taxon>Frankiaceae</taxon>
        <taxon>Pseudofrankia</taxon>
    </lineage>
</organism>
<dbReference type="STRING" id="298654.FraEuI1c_7007"/>
<dbReference type="GO" id="GO:0016740">
    <property type="term" value="F:transferase activity"/>
    <property type="evidence" value="ECO:0007669"/>
    <property type="project" value="UniProtKB-KW"/>
</dbReference>
<dbReference type="OrthoDB" id="5672604at2"/>
<name>E3IW46_PSEI1</name>
<dbReference type="InParanoid" id="E3IW46"/>
<dbReference type="Proteomes" id="UP000002484">
    <property type="component" value="Chromosome"/>
</dbReference>